<evidence type="ECO:0000256" key="1">
    <source>
        <dbReference type="SAM" id="MobiDB-lite"/>
    </source>
</evidence>
<keyword evidence="3" id="KW-1185">Reference proteome</keyword>
<evidence type="ECO:0000313" key="3">
    <source>
        <dbReference type="Proteomes" id="UP001187192"/>
    </source>
</evidence>
<gene>
    <name evidence="2" type="ORF">TIFTF001_030837</name>
</gene>
<feature type="region of interest" description="Disordered" evidence="1">
    <location>
        <begin position="1"/>
        <end position="36"/>
    </location>
</feature>
<dbReference type="EMBL" id="BTGU01000117">
    <property type="protein sequence ID" value="GMN61746.1"/>
    <property type="molecule type" value="Genomic_DNA"/>
</dbReference>
<organism evidence="2 3">
    <name type="scientific">Ficus carica</name>
    <name type="common">Common fig</name>
    <dbReference type="NCBI Taxonomy" id="3494"/>
    <lineage>
        <taxon>Eukaryota</taxon>
        <taxon>Viridiplantae</taxon>
        <taxon>Streptophyta</taxon>
        <taxon>Embryophyta</taxon>
        <taxon>Tracheophyta</taxon>
        <taxon>Spermatophyta</taxon>
        <taxon>Magnoliopsida</taxon>
        <taxon>eudicotyledons</taxon>
        <taxon>Gunneridae</taxon>
        <taxon>Pentapetalae</taxon>
        <taxon>rosids</taxon>
        <taxon>fabids</taxon>
        <taxon>Rosales</taxon>
        <taxon>Moraceae</taxon>
        <taxon>Ficeae</taxon>
        <taxon>Ficus</taxon>
    </lineage>
</organism>
<protein>
    <submittedName>
        <fullName evidence="2">Uncharacterized protein</fullName>
    </submittedName>
</protein>
<dbReference type="Proteomes" id="UP001187192">
    <property type="component" value="Unassembled WGS sequence"/>
</dbReference>
<accession>A0AA88J5I7</accession>
<evidence type="ECO:0000313" key="2">
    <source>
        <dbReference type="EMBL" id="GMN61746.1"/>
    </source>
</evidence>
<feature type="compositionally biased region" description="Gly residues" evidence="1">
    <location>
        <begin position="1"/>
        <end position="12"/>
    </location>
</feature>
<sequence length="36" mass="3959">MGLLKGGNGLRGEVGLRRNGKRGRDVIGKRPYSHRP</sequence>
<dbReference type="Gramene" id="FCD_00020354-RA">
    <property type="protein sequence ID" value="FCD_00020354-RA:cds"/>
    <property type="gene ID" value="FCD_00020354"/>
</dbReference>
<dbReference type="AlphaFoldDB" id="A0AA88J5I7"/>
<name>A0AA88J5I7_FICCA</name>
<reference evidence="2" key="1">
    <citation type="submission" date="2023-07" db="EMBL/GenBank/DDBJ databases">
        <title>draft genome sequence of fig (Ficus carica).</title>
        <authorList>
            <person name="Takahashi T."/>
            <person name="Nishimura K."/>
        </authorList>
    </citation>
    <scope>NUCLEOTIDE SEQUENCE</scope>
</reference>
<proteinExistence type="predicted"/>
<comment type="caution">
    <text evidence="2">The sequence shown here is derived from an EMBL/GenBank/DDBJ whole genome shotgun (WGS) entry which is preliminary data.</text>
</comment>